<feature type="transmembrane region" description="Helical" evidence="1">
    <location>
        <begin position="154"/>
        <end position="177"/>
    </location>
</feature>
<dbReference type="Proteomes" id="UP000186176">
    <property type="component" value="Unassembled WGS sequence"/>
</dbReference>
<reference evidence="2 3" key="1">
    <citation type="submission" date="2016-10" db="EMBL/GenBank/DDBJ databases">
        <title>Reductive evolution of mitochondrial metabolism and differential evolution of invasion-related proteins in Cryptosporidium.</title>
        <authorList>
            <person name="Liu S."/>
            <person name="Roellig D.M."/>
            <person name="Guo Y."/>
            <person name="Li N."/>
            <person name="Frace M.A."/>
            <person name="Tang K."/>
            <person name="Zhang L."/>
            <person name="Feng Y."/>
            <person name="Xiao L."/>
        </authorList>
    </citation>
    <scope>NUCLEOTIDE SEQUENCE [LARGE SCALE GENOMIC DNA]</scope>
    <source>
        <strain evidence="2">39726</strain>
    </source>
</reference>
<evidence type="ECO:0000256" key="1">
    <source>
        <dbReference type="SAM" id="Phobius"/>
    </source>
</evidence>
<comment type="caution">
    <text evidence="2">The sequence shown here is derived from an EMBL/GenBank/DDBJ whole genome shotgun (WGS) entry which is preliminary data.</text>
</comment>
<feature type="transmembrane region" description="Helical" evidence="1">
    <location>
        <begin position="233"/>
        <end position="256"/>
    </location>
</feature>
<dbReference type="VEuPathDB" id="CryptoDB:cubi_02028"/>
<organism evidence="2 3">
    <name type="scientific">Cryptosporidium ubiquitum</name>
    <dbReference type="NCBI Taxonomy" id="857276"/>
    <lineage>
        <taxon>Eukaryota</taxon>
        <taxon>Sar</taxon>
        <taxon>Alveolata</taxon>
        <taxon>Apicomplexa</taxon>
        <taxon>Conoidasida</taxon>
        <taxon>Coccidia</taxon>
        <taxon>Eucoccidiorida</taxon>
        <taxon>Eimeriorina</taxon>
        <taxon>Cryptosporidiidae</taxon>
        <taxon>Cryptosporidium</taxon>
    </lineage>
</organism>
<dbReference type="AlphaFoldDB" id="A0A1J4MPY6"/>
<keyword evidence="1" id="KW-0812">Transmembrane</keyword>
<gene>
    <name evidence="2" type="ORF">cubi_02028</name>
</gene>
<protein>
    <submittedName>
        <fullName evidence="2">Uncharacterized protein</fullName>
    </submittedName>
</protein>
<name>A0A1J4MPY6_9CRYT</name>
<dbReference type="OrthoDB" id="338434at2759"/>
<keyword evidence="1" id="KW-0472">Membrane</keyword>
<dbReference type="RefSeq" id="XP_028876514.1">
    <property type="nucleotide sequence ID" value="XM_029019040.1"/>
</dbReference>
<keyword evidence="1" id="KW-1133">Transmembrane helix</keyword>
<feature type="transmembrane region" description="Helical" evidence="1">
    <location>
        <begin position="198"/>
        <end position="221"/>
    </location>
</feature>
<dbReference type="EMBL" id="LRBP01000001">
    <property type="protein sequence ID" value="OII75507.1"/>
    <property type="molecule type" value="Genomic_DNA"/>
</dbReference>
<accession>A0A1J4MPY6</accession>
<feature type="transmembrane region" description="Helical" evidence="1">
    <location>
        <begin position="124"/>
        <end position="148"/>
    </location>
</feature>
<evidence type="ECO:0000313" key="3">
    <source>
        <dbReference type="Proteomes" id="UP000186176"/>
    </source>
</evidence>
<evidence type="ECO:0000313" key="2">
    <source>
        <dbReference type="EMBL" id="OII75507.1"/>
    </source>
</evidence>
<sequence>MDSEKNVERGRKTHKEGISERVGIVGRKISDMDKIIPSKEHIEEGLAPSEGELAIVYHDTPAGSTQHIVTKSPNISPVKQEESSLLGNQSFQNYINPHSLYSPVYTSSQIGGEYAFPKVKFSSLIFPWSAFLAVIISYVLSSFSWYYLFYNDDYRLVLAPFVTSSIVCFFESPVMLAKYLFRKMRKSLIWKLIPMGSMVFHSLLLLISSVPINLLYCSYILNKGDPSQIFSLPLHYLILAGIQSLYIFPCILFLVAHSRFESQILKDRTEYDHW</sequence>
<dbReference type="GeneID" id="39978819"/>
<proteinExistence type="predicted"/>
<keyword evidence="3" id="KW-1185">Reference proteome</keyword>